<dbReference type="NCBIfam" id="TIGR03026">
    <property type="entry name" value="NDP-sugDHase"/>
    <property type="match status" value="1"/>
</dbReference>
<name>A0A6N6VQ76_9BACT</name>
<keyword evidence="7" id="KW-1185">Reference proteome</keyword>
<dbReference type="InterPro" id="IPR008927">
    <property type="entry name" value="6-PGluconate_DH-like_C_sf"/>
</dbReference>
<dbReference type="InterPro" id="IPR001732">
    <property type="entry name" value="UDP-Glc/GDP-Man_DH_N"/>
</dbReference>
<dbReference type="Pfam" id="PF03721">
    <property type="entry name" value="UDPG_MGDP_dh_N"/>
    <property type="match status" value="1"/>
</dbReference>
<dbReference type="Gene3D" id="3.40.50.720">
    <property type="entry name" value="NAD(P)-binding Rossmann-like Domain"/>
    <property type="match status" value="2"/>
</dbReference>
<dbReference type="EMBL" id="WFLM01000005">
    <property type="protein sequence ID" value="KAB8036837.1"/>
    <property type="molecule type" value="Genomic_DNA"/>
</dbReference>
<evidence type="ECO:0000259" key="5">
    <source>
        <dbReference type="SMART" id="SM00984"/>
    </source>
</evidence>
<dbReference type="PIRSF" id="PIRSF000124">
    <property type="entry name" value="UDPglc_GDPman_dh"/>
    <property type="match status" value="1"/>
</dbReference>
<dbReference type="InterPro" id="IPR017476">
    <property type="entry name" value="UDP-Glc/GDP-Man"/>
</dbReference>
<feature type="domain" description="UDP-glucose/GDP-mannose dehydrogenase C-terminal" evidence="5">
    <location>
        <begin position="330"/>
        <end position="433"/>
    </location>
</feature>
<dbReference type="SUPFAM" id="SSF52413">
    <property type="entry name" value="UDP-glucose/GDP-mannose dehydrogenase C-terminal domain"/>
    <property type="match status" value="1"/>
</dbReference>
<accession>A0A6N6VQ76</accession>
<evidence type="ECO:0000256" key="4">
    <source>
        <dbReference type="PIRNR" id="PIRNR000124"/>
    </source>
</evidence>
<evidence type="ECO:0000313" key="7">
    <source>
        <dbReference type="Proteomes" id="UP000437748"/>
    </source>
</evidence>
<evidence type="ECO:0000313" key="6">
    <source>
        <dbReference type="EMBL" id="KAB8036837.1"/>
    </source>
</evidence>
<dbReference type="Pfam" id="PF00984">
    <property type="entry name" value="UDPG_MGDP_dh"/>
    <property type="match status" value="1"/>
</dbReference>
<keyword evidence="2" id="KW-0560">Oxidoreductase</keyword>
<gene>
    <name evidence="6" type="ORF">GCL60_13410</name>
</gene>
<evidence type="ECO:0000256" key="3">
    <source>
        <dbReference type="ARBA" id="ARBA00023027"/>
    </source>
</evidence>
<comment type="similarity">
    <text evidence="1 4">Belongs to the UDP-glucose/GDP-mannose dehydrogenase family.</text>
</comment>
<dbReference type="SUPFAM" id="SSF51735">
    <property type="entry name" value="NAD(P)-binding Rossmann-fold domains"/>
    <property type="match status" value="1"/>
</dbReference>
<dbReference type="InterPro" id="IPR036291">
    <property type="entry name" value="NAD(P)-bd_dom_sf"/>
</dbReference>
<dbReference type="InterPro" id="IPR028359">
    <property type="entry name" value="UDP_ManNAc/GlcNAc_DH"/>
</dbReference>
<dbReference type="InterPro" id="IPR014026">
    <property type="entry name" value="UDP-Glc/GDP-Man_DH_dimer"/>
</dbReference>
<proteinExistence type="inferred from homology"/>
<dbReference type="PIRSF" id="PIRSF500136">
    <property type="entry name" value="UDP_ManNAc_DH"/>
    <property type="match status" value="1"/>
</dbReference>
<dbReference type="PANTHER" id="PTHR43491:SF2">
    <property type="entry name" value="UDP-N-ACETYL-D-MANNOSAMINE DEHYDROGENASE"/>
    <property type="match status" value="1"/>
</dbReference>
<dbReference type="PANTHER" id="PTHR43491">
    <property type="entry name" value="UDP-N-ACETYL-D-MANNOSAMINE DEHYDROGENASE"/>
    <property type="match status" value="1"/>
</dbReference>
<dbReference type="GO" id="GO:0016616">
    <property type="term" value="F:oxidoreductase activity, acting on the CH-OH group of donors, NAD or NADP as acceptor"/>
    <property type="evidence" value="ECO:0007669"/>
    <property type="project" value="InterPro"/>
</dbReference>
<dbReference type="GO" id="GO:0000271">
    <property type="term" value="P:polysaccharide biosynthetic process"/>
    <property type="evidence" value="ECO:0007669"/>
    <property type="project" value="InterPro"/>
</dbReference>
<evidence type="ECO:0000256" key="2">
    <source>
        <dbReference type="ARBA" id="ARBA00023002"/>
    </source>
</evidence>
<dbReference type="Proteomes" id="UP000437748">
    <property type="component" value="Unassembled WGS sequence"/>
</dbReference>
<keyword evidence="3" id="KW-0520">NAD</keyword>
<protein>
    <submittedName>
        <fullName evidence="6">Nucleotide sugar dehydrogenase</fullName>
    </submittedName>
</protein>
<dbReference type="InterPro" id="IPR036220">
    <property type="entry name" value="UDP-Glc/GDP-Man_DH_C_sf"/>
</dbReference>
<dbReference type="OrthoDB" id="5292289at2"/>
<dbReference type="RefSeq" id="WP_153421252.1">
    <property type="nucleotide sequence ID" value="NZ_WFLM01000005.1"/>
</dbReference>
<dbReference type="AlphaFoldDB" id="A0A6N6VQ76"/>
<sequence>MEKHEIIIALEDGSTKIGVVGLGYVGLPLALSFSRKYKVVGFDTNVNKIEKLNHGQDYTGEIEDPSVLKNDNIFFTSEYSELIQCSVIIIAVPTPVNIGNKPDLEYLLLACKIVGKVLQTTNEKRYICFESTVYPGCTEEDCLPVIEKISSKQYGKDFHLGYSPERINPGDKKHKFENIVKVVSGCSQNSKELFAQLYGSVVEAGIHIAPSIKVAEAAKIIENTQRDINIALINELSVIFSKLKIDTSDVLAAASTKWNFLNFVPGLVGGHCIGVDPYYLTYKSETLGYIPKVILSGRAINDSMGGFVASEAVKLTLKNKPINGEFYKSLILGFTFKENVSDVRNTKIIDIINTLKDFNFHVDVIDPIADKEEAISEYGIELSSLKTDFIDYDVIFLAVPHDEFSSTIENIISLKDRLAHNIVLIDIKSKLKREQINMLSSYITYWRL</sequence>
<organism evidence="6 7">
    <name type="scientific">Silvanigrella paludirubra</name>
    <dbReference type="NCBI Taxonomy" id="2499159"/>
    <lineage>
        <taxon>Bacteria</taxon>
        <taxon>Pseudomonadati</taxon>
        <taxon>Bdellovibrionota</taxon>
        <taxon>Oligoflexia</taxon>
        <taxon>Silvanigrellales</taxon>
        <taxon>Silvanigrellaceae</taxon>
        <taxon>Silvanigrella</taxon>
    </lineage>
</organism>
<dbReference type="GO" id="GO:0016628">
    <property type="term" value="F:oxidoreductase activity, acting on the CH-CH group of donors, NAD or NADP as acceptor"/>
    <property type="evidence" value="ECO:0007669"/>
    <property type="project" value="InterPro"/>
</dbReference>
<evidence type="ECO:0000256" key="1">
    <source>
        <dbReference type="ARBA" id="ARBA00006601"/>
    </source>
</evidence>
<comment type="caution">
    <text evidence="6">The sequence shown here is derived from an EMBL/GenBank/DDBJ whole genome shotgun (WGS) entry which is preliminary data.</text>
</comment>
<reference evidence="6 7" key="1">
    <citation type="submission" date="2019-10" db="EMBL/GenBank/DDBJ databases">
        <title>New species of Slilvanegrellaceae.</title>
        <authorList>
            <person name="Pitt A."/>
            <person name="Hahn M.W."/>
        </authorList>
    </citation>
    <scope>NUCLEOTIDE SEQUENCE [LARGE SCALE GENOMIC DNA]</scope>
    <source>
        <strain evidence="6 7">SP-Ram-0.45-NSY-1</strain>
    </source>
</reference>
<dbReference type="SUPFAM" id="SSF48179">
    <property type="entry name" value="6-phosphogluconate dehydrogenase C-terminal domain-like"/>
    <property type="match status" value="1"/>
</dbReference>
<dbReference type="Pfam" id="PF03720">
    <property type="entry name" value="UDPG_MGDP_dh_C"/>
    <property type="match status" value="1"/>
</dbReference>
<dbReference type="InterPro" id="IPR014027">
    <property type="entry name" value="UDP-Glc/GDP-Man_DH_C"/>
</dbReference>
<dbReference type="GO" id="GO:0051287">
    <property type="term" value="F:NAD binding"/>
    <property type="evidence" value="ECO:0007669"/>
    <property type="project" value="InterPro"/>
</dbReference>
<dbReference type="SMART" id="SM00984">
    <property type="entry name" value="UDPG_MGDP_dh_C"/>
    <property type="match status" value="1"/>
</dbReference>